<reference evidence="9" key="1">
    <citation type="journal article" date="2018" name="Gigascience">
        <title>Genome assembly of the Pink Ipe (Handroanthus impetiginosus, Bignoniaceae), a highly valued, ecologically keystone Neotropical timber forest tree.</title>
        <authorList>
            <person name="Silva-Junior O.B."/>
            <person name="Grattapaglia D."/>
            <person name="Novaes E."/>
            <person name="Collevatti R.G."/>
        </authorList>
    </citation>
    <scope>NUCLEOTIDE SEQUENCE [LARGE SCALE GENOMIC DNA]</scope>
    <source>
        <strain evidence="9">cv. UFG-1</strain>
    </source>
</reference>
<keyword evidence="2" id="KW-0677">Repeat</keyword>
<feature type="domain" description="TF-B3" evidence="7">
    <location>
        <begin position="7"/>
        <end position="100"/>
    </location>
</feature>
<evidence type="ECO:0000256" key="5">
    <source>
        <dbReference type="ARBA" id="ARBA00023163"/>
    </source>
</evidence>
<accession>A0A2G9GTT8</accession>
<dbReference type="Gene3D" id="2.40.330.10">
    <property type="entry name" value="DNA-binding pseudobarrel domain"/>
    <property type="match status" value="2"/>
</dbReference>
<dbReference type="InterPro" id="IPR015300">
    <property type="entry name" value="DNA-bd_pseudobarrel_sf"/>
</dbReference>
<name>A0A2G9GTT8_9LAMI</name>
<evidence type="ECO:0000256" key="6">
    <source>
        <dbReference type="ARBA" id="ARBA00023242"/>
    </source>
</evidence>
<dbReference type="Proteomes" id="UP000231279">
    <property type="component" value="Unassembled WGS sequence"/>
</dbReference>
<dbReference type="SMART" id="SM01019">
    <property type="entry name" value="B3"/>
    <property type="match status" value="2"/>
</dbReference>
<evidence type="ECO:0000313" key="9">
    <source>
        <dbReference type="Proteomes" id="UP000231279"/>
    </source>
</evidence>
<keyword evidence="9" id="KW-1185">Reference proteome</keyword>
<dbReference type="InterPro" id="IPR039218">
    <property type="entry name" value="REM_fam"/>
</dbReference>
<dbReference type="GO" id="GO:0003677">
    <property type="term" value="F:DNA binding"/>
    <property type="evidence" value="ECO:0007669"/>
    <property type="project" value="UniProtKB-KW"/>
</dbReference>
<dbReference type="EMBL" id="NKXS01003736">
    <property type="protein sequence ID" value="PIN08676.1"/>
    <property type="molecule type" value="Genomic_DNA"/>
</dbReference>
<comment type="subcellular location">
    <subcellularLocation>
        <location evidence="1">Nucleus</location>
    </subcellularLocation>
</comment>
<dbReference type="PANTHER" id="PTHR31674:SF62">
    <property type="entry name" value="B3 DOMAIN-CONTAINING PROTEIN REM14-RELATED"/>
    <property type="match status" value="1"/>
</dbReference>
<dbReference type="InterPro" id="IPR003340">
    <property type="entry name" value="B3_DNA-bd"/>
</dbReference>
<dbReference type="STRING" id="429701.A0A2G9GTT8"/>
<proteinExistence type="predicted"/>
<evidence type="ECO:0000256" key="1">
    <source>
        <dbReference type="ARBA" id="ARBA00004123"/>
    </source>
</evidence>
<dbReference type="AlphaFoldDB" id="A0A2G9GTT8"/>
<dbReference type="CDD" id="cd10017">
    <property type="entry name" value="B3_DNA"/>
    <property type="match status" value="2"/>
</dbReference>
<keyword evidence="4" id="KW-0238">DNA-binding</keyword>
<dbReference type="PANTHER" id="PTHR31674">
    <property type="entry name" value="B3 DOMAIN-CONTAINING PROTEIN REM-LIKE 3-RELATED"/>
    <property type="match status" value="1"/>
</dbReference>
<keyword evidence="3" id="KW-0805">Transcription regulation</keyword>
<evidence type="ECO:0000256" key="2">
    <source>
        <dbReference type="ARBA" id="ARBA00022737"/>
    </source>
</evidence>
<sequence>MEPPKKYPAFMKPFFSACSNRLQIHPAFTSFMKSSLPNKALLKNSHGELWSVEVTKVGDESYFEEGWVKFIQENGIEFGDLLVFHYNGDCVFDLKILGKMASKKEILEAFDFDLRDFVRDKKKERDEMLKKRTLKRKHGACGVGSSEFKKDDDVALGAQASDARKTDNVEDVSPLKTGYMNGNPYFVTTIRENRNGSLHVPTEIIHDNGIKFHRVVTLRDPDGHAWHLKVSQWKDGRFWLQGWNQLCKRNHLRVGDVCVCEIVQGRGRVGTYIQVHVRKALSNSLQVKSP</sequence>
<evidence type="ECO:0000256" key="3">
    <source>
        <dbReference type="ARBA" id="ARBA00023015"/>
    </source>
</evidence>
<evidence type="ECO:0000313" key="8">
    <source>
        <dbReference type="EMBL" id="PIN08676.1"/>
    </source>
</evidence>
<dbReference type="SUPFAM" id="SSF101936">
    <property type="entry name" value="DNA-binding pseudobarrel domain"/>
    <property type="match status" value="2"/>
</dbReference>
<protein>
    <recommendedName>
        <fullName evidence="7">TF-B3 domain-containing protein</fullName>
    </recommendedName>
</protein>
<keyword evidence="5" id="KW-0804">Transcription</keyword>
<dbReference type="OrthoDB" id="910837at2759"/>
<organism evidence="8 9">
    <name type="scientific">Handroanthus impetiginosus</name>
    <dbReference type="NCBI Taxonomy" id="429701"/>
    <lineage>
        <taxon>Eukaryota</taxon>
        <taxon>Viridiplantae</taxon>
        <taxon>Streptophyta</taxon>
        <taxon>Embryophyta</taxon>
        <taxon>Tracheophyta</taxon>
        <taxon>Spermatophyta</taxon>
        <taxon>Magnoliopsida</taxon>
        <taxon>eudicotyledons</taxon>
        <taxon>Gunneridae</taxon>
        <taxon>Pentapetalae</taxon>
        <taxon>asterids</taxon>
        <taxon>lamiids</taxon>
        <taxon>Lamiales</taxon>
        <taxon>Bignoniaceae</taxon>
        <taxon>Crescentiina</taxon>
        <taxon>Tabebuia alliance</taxon>
        <taxon>Handroanthus</taxon>
    </lineage>
</organism>
<feature type="domain" description="TF-B3" evidence="7">
    <location>
        <begin position="183"/>
        <end position="279"/>
    </location>
</feature>
<evidence type="ECO:0000259" key="7">
    <source>
        <dbReference type="PROSITE" id="PS50863"/>
    </source>
</evidence>
<evidence type="ECO:0000256" key="4">
    <source>
        <dbReference type="ARBA" id="ARBA00023125"/>
    </source>
</evidence>
<comment type="caution">
    <text evidence="8">The sequence shown here is derived from an EMBL/GenBank/DDBJ whole genome shotgun (WGS) entry which is preliminary data.</text>
</comment>
<dbReference type="Pfam" id="PF02362">
    <property type="entry name" value="B3"/>
    <property type="match status" value="2"/>
</dbReference>
<dbReference type="GO" id="GO:0005634">
    <property type="term" value="C:nucleus"/>
    <property type="evidence" value="ECO:0007669"/>
    <property type="project" value="UniProtKB-SubCell"/>
</dbReference>
<dbReference type="PROSITE" id="PS50863">
    <property type="entry name" value="B3"/>
    <property type="match status" value="2"/>
</dbReference>
<gene>
    <name evidence="8" type="ORF">CDL12_18741</name>
</gene>
<keyword evidence="6" id="KW-0539">Nucleus</keyword>